<accession>A0AAE0CID1</accession>
<evidence type="ECO:0000313" key="3">
    <source>
        <dbReference type="EMBL" id="KAK2651733.1"/>
    </source>
</evidence>
<keyword evidence="1" id="KW-0175">Coiled coil</keyword>
<protein>
    <submittedName>
        <fullName evidence="3">Uncharacterized protein</fullName>
    </submittedName>
</protein>
<feature type="coiled-coil region" evidence="1">
    <location>
        <begin position="15"/>
        <end position="49"/>
    </location>
</feature>
<comment type="caution">
    <text evidence="3">The sequence shown here is derived from an EMBL/GenBank/DDBJ whole genome shotgun (WGS) entry which is preliminary data.</text>
</comment>
<keyword evidence="4" id="KW-1185">Reference proteome</keyword>
<feature type="region of interest" description="Disordered" evidence="2">
    <location>
        <begin position="174"/>
        <end position="194"/>
    </location>
</feature>
<evidence type="ECO:0000313" key="4">
    <source>
        <dbReference type="Proteomes" id="UP001280121"/>
    </source>
</evidence>
<gene>
    <name evidence="3" type="ORF">Ddye_011589</name>
</gene>
<feature type="compositionally biased region" description="Acidic residues" evidence="2">
    <location>
        <begin position="175"/>
        <end position="194"/>
    </location>
</feature>
<reference evidence="3" key="1">
    <citation type="journal article" date="2023" name="Plant J.">
        <title>Genome sequences and population genomics provide insights into the demographic history, inbreeding, and mutation load of two 'living fossil' tree species of Dipteronia.</title>
        <authorList>
            <person name="Feng Y."/>
            <person name="Comes H.P."/>
            <person name="Chen J."/>
            <person name="Zhu S."/>
            <person name="Lu R."/>
            <person name="Zhang X."/>
            <person name="Li P."/>
            <person name="Qiu J."/>
            <person name="Olsen K.M."/>
            <person name="Qiu Y."/>
        </authorList>
    </citation>
    <scope>NUCLEOTIDE SEQUENCE</scope>
    <source>
        <strain evidence="3">KIB01</strain>
    </source>
</reference>
<dbReference type="Proteomes" id="UP001280121">
    <property type="component" value="Unassembled WGS sequence"/>
</dbReference>
<sequence length="194" mass="22385">MKERDGLISQVAMMVEEKQKLLAGNSKLLERAEQQVAELEKLKGILKLHLEEFKSDFESARDEIGIRSVDLFKHSPSFDAYTHREFARGVDACKNLVRALDYPEVTKKIEESLKENLEKMVEDLKAQVHRWEMDRKNRHLPLLDMHVDLDARSDCTFGIVRLVNIWLDSLIDYGPDPESEEDESEETGEGEIEG</sequence>
<dbReference type="EMBL" id="JANJYI010000004">
    <property type="protein sequence ID" value="KAK2651733.1"/>
    <property type="molecule type" value="Genomic_DNA"/>
</dbReference>
<evidence type="ECO:0000256" key="1">
    <source>
        <dbReference type="SAM" id="Coils"/>
    </source>
</evidence>
<evidence type="ECO:0000256" key="2">
    <source>
        <dbReference type="SAM" id="MobiDB-lite"/>
    </source>
</evidence>
<proteinExistence type="predicted"/>
<dbReference type="AlphaFoldDB" id="A0AAE0CID1"/>
<organism evidence="3 4">
    <name type="scientific">Dipteronia dyeriana</name>
    <dbReference type="NCBI Taxonomy" id="168575"/>
    <lineage>
        <taxon>Eukaryota</taxon>
        <taxon>Viridiplantae</taxon>
        <taxon>Streptophyta</taxon>
        <taxon>Embryophyta</taxon>
        <taxon>Tracheophyta</taxon>
        <taxon>Spermatophyta</taxon>
        <taxon>Magnoliopsida</taxon>
        <taxon>eudicotyledons</taxon>
        <taxon>Gunneridae</taxon>
        <taxon>Pentapetalae</taxon>
        <taxon>rosids</taxon>
        <taxon>malvids</taxon>
        <taxon>Sapindales</taxon>
        <taxon>Sapindaceae</taxon>
        <taxon>Hippocastanoideae</taxon>
        <taxon>Acereae</taxon>
        <taxon>Dipteronia</taxon>
    </lineage>
</organism>
<feature type="coiled-coil region" evidence="1">
    <location>
        <begin position="107"/>
        <end position="134"/>
    </location>
</feature>
<name>A0AAE0CID1_9ROSI</name>